<accession>A0A835LA97</accession>
<feature type="compositionally biased region" description="Basic residues" evidence="1">
    <location>
        <begin position="1"/>
        <end position="18"/>
    </location>
</feature>
<name>A0A835LA97_9MAGN</name>
<evidence type="ECO:0000256" key="1">
    <source>
        <dbReference type="SAM" id="MobiDB-lite"/>
    </source>
</evidence>
<feature type="compositionally biased region" description="Polar residues" evidence="1">
    <location>
        <begin position="73"/>
        <end position="83"/>
    </location>
</feature>
<dbReference type="EMBL" id="JADFTS010000009">
    <property type="protein sequence ID" value="KAF9587903.1"/>
    <property type="molecule type" value="Genomic_DNA"/>
</dbReference>
<feature type="region of interest" description="Disordered" evidence="1">
    <location>
        <begin position="1"/>
        <end position="30"/>
    </location>
</feature>
<feature type="region of interest" description="Disordered" evidence="1">
    <location>
        <begin position="59"/>
        <end position="98"/>
    </location>
</feature>
<dbReference type="AlphaFoldDB" id="A0A835LA97"/>
<gene>
    <name evidence="2" type="ORF">IFM89_006157</name>
</gene>
<protein>
    <submittedName>
        <fullName evidence="2">Uncharacterized protein</fullName>
    </submittedName>
</protein>
<sequence length="98" mass="10860">MKKMKPNLLRKRQSRAPKHSITPCKVGPSKHWDVAMDDEFSLERGKGFHTLDNEDEILLSFDGGDGMGEEAPNPTSRDASSSGKGKDVEDLIDDSDEE</sequence>
<keyword evidence="3" id="KW-1185">Reference proteome</keyword>
<evidence type="ECO:0000313" key="2">
    <source>
        <dbReference type="EMBL" id="KAF9587903.1"/>
    </source>
</evidence>
<organism evidence="2 3">
    <name type="scientific">Coptis chinensis</name>
    <dbReference type="NCBI Taxonomy" id="261450"/>
    <lineage>
        <taxon>Eukaryota</taxon>
        <taxon>Viridiplantae</taxon>
        <taxon>Streptophyta</taxon>
        <taxon>Embryophyta</taxon>
        <taxon>Tracheophyta</taxon>
        <taxon>Spermatophyta</taxon>
        <taxon>Magnoliopsida</taxon>
        <taxon>Ranunculales</taxon>
        <taxon>Ranunculaceae</taxon>
        <taxon>Coptidoideae</taxon>
        <taxon>Coptis</taxon>
    </lineage>
</organism>
<dbReference type="Proteomes" id="UP000631114">
    <property type="component" value="Unassembled WGS sequence"/>
</dbReference>
<reference evidence="2 3" key="1">
    <citation type="submission" date="2020-10" db="EMBL/GenBank/DDBJ databases">
        <title>The Coptis chinensis genome and diversification of protoberbering-type alkaloids.</title>
        <authorList>
            <person name="Wang B."/>
            <person name="Shu S."/>
            <person name="Song C."/>
            <person name="Liu Y."/>
        </authorList>
    </citation>
    <scope>NUCLEOTIDE SEQUENCE [LARGE SCALE GENOMIC DNA]</scope>
    <source>
        <strain evidence="2">HL-2020</strain>
        <tissue evidence="2">Leaf</tissue>
    </source>
</reference>
<evidence type="ECO:0000313" key="3">
    <source>
        <dbReference type="Proteomes" id="UP000631114"/>
    </source>
</evidence>
<proteinExistence type="predicted"/>
<comment type="caution">
    <text evidence="2">The sequence shown here is derived from an EMBL/GenBank/DDBJ whole genome shotgun (WGS) entry which is preliminary data.</text>
</comment>